<keyword evidence="5" id="KW-1185">Reference proteome</keyword>
<organism evidence="4 5">
    <name type="scientific">Peptostreptococcus stomatis DSM 17678</name>
    <dbReference type="NCBI Taxonomy" id="596315"/>
    <lineage>
        <taxon>Bacteria</taxon>
        <taxon>Bacillati</taxon>
        <taxon>Bacillota</taxon>
        <taxon>Clostridia</taxon>
        <taxon>Peptostreptococcales</taxon>
        <taxon>Peptostreptococcaceae</taxon>
        <taxon>Peptostreptococcus</taxon>
    </lineage>
</organism>
<dbReference type="STRING" id="596315.HMPREF0634_1234"/>
<feature type="transmembrane region" description="Helical" evidence="2">
    <location>
        <begin position="145"/>
        <end position="163"/>
    </location>
</feature>
<feature type="transmembrane region" description="Helical" evidence="2">
    <location>
        <begin position="45"/>
        <end position="68"/>
    </location>
</feature>
<dbReference type="GeneID" id="84800012"/>
<dbReference type="Pfam" id="PF00892">
    <property type="entry name" value="EamA"/>
    <property type="match status" value="2"/>
</dbReference>
<feature type="transmembrane region" description="Helical" evidence="2">
    <location>
        <begin position="205"/>
        <end position="226"/>
    </location>
</feature>
<dbReference type="OrthoDB" id="5604143at2"/>
<gene>
    <name evidence="4" type="ORF">HMPREF0634_1234</name>
</gene>
<dbReference type="SUPFAM" id="SSF103481">
    <property type="entry name" value="Multidrug resistance efflux transporter EmrE"/>
    <property type="match status" value="2"/>
</dbReference>
<keyword evidence="2" id="KW-0812">Transmembrane</keyword>
<dbReference type="eggNOG" id="COG0697">
    <property type="taxonomic scope" value="Bacteria"/>
</dbReference>
<dbReference type="InterPro" id="IPR037185">
    <property type="entry name" value="EmrE-like"/>
</dbReference>
<feature type="transmembrane region" description="Helical" evidence="2">
    <location>
        <begin position="238"/>
        <end position="257"/>
    </location>
</feature>
<protein>
    <submittedName>
        <fullName evidence="4">Putative membrane protein</fullName>
    </submittedName>
</protein>
<proteinExistence type="inferred from homology"/>
<dbReference type="RefSeq" id="WP_007788286.1">
    <property type="nucleotide sequence ID" value="NZ_ADGQ01000011.1"/>
</dbReference>
<name>E0E1G4_9FIRM</name>
<feature type="transmembrane region" description="Helical" evidence="2">
    <location>
        <begin position="114"/>
        <end position="136"/>
    </location>
</feature>
<reference evidence="4 5" key="1">
    <citation type="submission" date="2010-08" db="EMBL/GenBank/DDBJ databases">
        <authorList>
            <person name="Harkins D.M."/>
            <person name="Madupu R."/>
            <person name="Durkin A.S."/>
            <person name="Torralba M."/>
            <person name="Methe B."/>
            <person name="Sutton G.G."/>
            <person name="Nelson K.E."/>
        </authorList>
    </citation>
    <scope>NUCLEOTIDE SEQUENCE [LARGE SCALE GENOMIC DNA]</scope>
    <source>
        <strain evidence="4 5">DSM 17678</strain>
    </source>
</reference>
<evidence type="ECO:0000259" key="3">
    <source>
        <dbReference type="Pfam" id="PF00892"/>
    </source>
</evidence>
<sequence length="316" mass="34359">MRKKYRNNLKFGVSTALLSGIFWGMDTVLTGVILAMSPFVSTAQAIAIAPIVGAFLHDFSSAFWMTILSIIRKDFMHTARLLWTRSGRFVILAALFGGPIGMMAYMFAITNIGASYTASISAMYPAAGAFFSYVFLHIKLTKKGWFGLFLSILSIIILGYTPGDVQVKNFALGFVAALITVVAWSLESVICAYGMKDDVTPVEALWIRQMTSAFIYVIIVVLFIKGAPLSVEIITSKLMIFIAITAFIGTASYVCYYSAIDSIGPVKATGLNITYSIWAMIISIIALGAEFNLKLVFCSVLIIIGSVLVSKDQAEA</sequence>
<comment type="caution">
    <text evidence="4">The sequence shown here is derived from an EMBL/GenBank/DDBJ whole genome shotgun (WGS) entry which is preliminary data.</text>
</comment>
<dbReference type="Proteomes" id="UP000003244">
    <property type="component" value="Unassembled WGS sequence"/>
</dbReference>
<feature type="transmembrane region" description="Helical" evidence="2">
    <location>
        <begin position="12"/>
        <end position="39"/>
    </location>
</feature>
<evidence type="ECO:0000313" key="4">
    <source>
        <dbReference type="EMBL" id="EFM65270.1"/>
    </source>
</evidence>
<feature type="domain" description="EamA" evidence="3">
    <location>
        <begin position="11"/>
        <end position="158"/>
    </location>
</feature>
<dbReference type="PANTHER" id="PTHR22911">
    <property type="entry name" value="ACYL-MALONYL CONDENSING ENZYME-RELATED"/>
    <property type="match status" value="1"/>
</dbReference>
<keyword evidence="2" id="KW-1133">Transmembrane helix</keyword>
<dbReference type="PANTHER" id="PTHR22911:SF137">
    <property type="entry name" value="SOLUTE CARRIER FAMILY 35 MEMBER G2-RELATED"/>
    <property type="match status" value="1"/>
</dbReference>
<feature type="domain" description="EamA" evidence="3">
    <location>
        <begin position="172"/>
        <end position="310"/>
    </location>
</feature>
<feature type="transmembrane region" description="Helical" evidence="2">
    <location>
        <begin position="169"/>
        <end position="193"/>
    </location>
</feature>
<dbReference type="AlphaFoldDB" id="E0E1G4"/>
<accession>E0E1G4</accession>
<evidence type="ECO:0000256" key="1">
    <source>
        <dbReference type="ARBA" id="ARBA00007362"/>
    </source>
</evidence>
<feature type="transmembrane region" description="Helical" evidence="2">
    <location>
        <begin position="89"/>
        <end position="108"/>
    </location>
</feature>
<dbReference type="GO" id="GO:0016020">
    <property type="term" value="C:membrane"/>
    <property type="evidence" value="ECO:0007669"/>
    <property type="project" value="InterPro"/>
</dbReference>
<evidence type="ECO:0000313" key="5">
    <source>
        <dbReference type="Proteomes" id="UP000003244"/>
    </source>
</evidence>
<evidence type="ECO:0000256" key="2">
    <source>
        <dbReference type="SAM" id="Phobius"/>
    </source>
</evidence>
<dbReference type="EMBL" id="ADGQ01000011">
    <property type="protein sequence ID" value="EFM65270.1"/>
    <property type="molecule type" value="Genomic_DNA"/>
</dbReference>
<dbReference type="InterPro" id="IPR000620">
    <property type="entry name" value="EamA_dom"/>
</dbReference>
<keyword evidence="2" id="KW-0472">Membrane</keyword>
<comment type="similarity">
    <text evidence="1">Belongs to the EamA transporter family.</text>
</comment>